<feature type="transmembrane region" description="Helical" evidence="5">
    <location>
        <begin position="64"/>
        <end position="85"/>
    </location>
</feature>
<evidence type="ECO:0000256" key="4">
    <source>
        <dbReference type="ARBA" id="ARBA00023136"/>
    </source>
</evidence>
<comment type="caution">
    <text evidence="7">The sequence shown here is derived from an EMBL/GenBank/DDBJ whole genome shotgun (WGS) entry which is preliminary data.</text>
</comment>
<comment type="subcellular location">
    <subcellularLocation>
        <location evidence="1">Membrane</location>
        <topology evidence="1">Multi-pass membrane protein</topology>
    </subcellularLocation>
</comment>
<feature type="domain" description="Sugar phosphate transporter" evidence="6">
    <location>
        <begin position="29"/>
        <end position="294"/>
    </location>
</feature>
<evidence type="ECO:0000256" key="5">
    <source>
        <dbReference type="SAM" id="Phobius"/>
    </source>
</evidence>
<protein>
    <submittedName>
        <fullName evidence="7">DgyrCDS12551</fullName>
    </submittedName>
</protein>
<evidence type="ECO:0000256" key="2">
    <source>
        <dbReference type="ARBA" id="ARBA00022692"/>
    </source>
</evidence>
<dbReference type="Pfam" id="PF03151">
    <property type="entry name" value="TPT"/>
    <property type="match status" value="1"/>
</dbReference>
<feature type="transmembrane region" description="Helical" evidence="5">
    <location>
        <begin position="30"/>
        <end position="52"/>
    </location>
</feature>
<dbReference type="OrthoDB" id="5547497at2759"/>
<dbReference type="InterPro" id="IPR004853">
    <property type="entry name" value="Sugar_P_trans_dom"/>
</dbReference>
<feature type="transmembrane region" description="Helical" evidence="5">
    <location>
        <begin position="155"/>
        <end position="174"/>
    </location>
</feature>
<name>A0A7I8W6U3_9ANNE</name>
<evidence type="ECO:0000259" key="6">
    <source>
        <dbReference type="Pfam" id="PF03151"/>
    </source>
</evidence>
<dbReference type="PANTHER" id="PTHR11132">
    <property type="entry name" value="SOLUTE CARRIER FAMILY 35"/>
    <property type="match status" value="1"/>
</dbReference>
<feature type="transmembrane region" description="Helical" evidence="5">
    <location>
        <begin position="310"/>
        <end position="329"/>
    </location>
</feature>
<dbReference type="AlphaFoldDB" id="A0A7I8W6U3"/>
<feature type="transmembrane region" description="Helical" evidence="5">
    <location>
        <begin position="106"/>
        <end position="135"/>
    </location>
</feature>
<feature type="transmembrane region" description="Helical" evidence="5">
    <location>
        <begin position="186"/>
        <end position="204"/>
    </location>
</feature>
<accession>A0A7I8W6U3</accession>
<dbReference type="Proteomes" id="UP000549394">
    <property type="component" value="Unassembled WGS sequence"/>
</dbReference>
<proteinExistence type="predicted"/>
<evidence type="ECO:0000313" key="7">
    <source>
        <dbReference type="EMBL" id="CAD5124254.1"/>
    </source>
</evidence>
<keyword evidence="2 5" id="KW-0812">Transmembrane</keyword>
<evidence type="ECO:0000256" key="3">
    <source>
        <dbReference type="ARBA" id="ARBA00022989"/>
    </source>
</evidence>
<sequence length="361" mass="39793">MSSGENAHTKPLIEDNKEKMEPTSSKSFKIASVVALYWFVSISLVFLNKYLLSSPSLDLHCPLFVTWFQCVVTVGTCFVFSQLSRVAPQQISFPAFVIKLDILKQILPLSLVFVGMITFNNLCLTYVGVAFYYVVRSLTTVFNVILSYVILQQKTSFKLLICCGVLVFGFLLGVDQEGLVGSLSILGVLFGVGASACVALNAIYTKKFLAVVDENVWRLTLYNNVNACVLFLPLMILSGEVSKVIHFNQITSIYFWTAMTIAGVFGFAIGFVTGLQIKVTSPLTHNISGTAKACAQTIIATSYNHDVKPLLWWASNAIVLAASAAYTYLKKKEMNQKDFEEKSRLEEVVVKGKNGSDLSKV</sequence>
<keyword evidence="8" id="KW-1185">Reference proteome</keyword>
<feature type="transmembrane region" description="Helical" evidence="5">
    <location>
        <begin position="253"/>
        <end position="277"/>
    </location>
</feature>
<reference evidence="7 8" key="1">
    <citation type="submission" date="2020-08" db="EMBL/GenBank/DDBJ databases">
        <authorList>
            <person name="Hejnol A."/>
        </authorList>
    </citation>
    <scope>NUCLEOTIDE SEQUENCE [LARGE SCALE GENOMIC DNA]</scope>
</reference>
<evidence type="ECO:0000256" key="1">
    <source>
        <dbReference type="ARBA" id="ARBA00004141"/>
    </source>
</evidence>
<gene>
    <name evidence="7" type="ORF">DGYR_LOCUS11826</name>
</gene>
<organism evidence="7 8">
    <name type="scientific">Dimorphilus gyrociliatus</name>
    <dbReference type="NCBI Taxonomy" id="2664684"/>
    <lineage>
        <taxon>Eukaryota</taxon>
        <taxon>Metazoa</taxon>
        <taxon>Spiralia</taxon>
        <taxon>Lophotrochozoa</taxon>
        <taxon>Annelida</taxon>
        <taxon>Polychaeta</taxon>
        <taxon>Polychaeta incertae sedis</taxon>
        <taxon>Dinophilidae</taxon>
        <taxon>Dimorphilus</taxon>
    </lineage>
</organism>
<keyword evidence="4 5" id="KW-0472">Membrane</keyword>
<evidence type="ECO:0000313" key="8">
    <source>
        <dbReference type="Proteomes" id="UP000549394"/>
    </source>
</evidence>
<keyword evidence="3 5" id="KW-1133">Transmembrane helix</keyword>
<dbReference type="GO" id="GO:0016020">
    <property type="term" value="C:membrane"/>
    <property type="evidence" value="ECO:0007669"/>
    <property type="project" value="UniProtKB-SubCell"/>
</dbReference>
<dbReference type="InterPro" id="IPR050186">
    <property type="entry name" value="TPT_transporter"/>
</dbReference>
<dbReference type="EMBL" id="CAJFCJ010000020">
    <property type="protein sequence ID" value="CAD5124254.1"/>
    <property type="molecule type" value="Genomic_DNA"/>
</dbReference>